<protein>
    <recommendedName>
        <fullName evidence="1">Sugar fermentation stimulation protein homolog</fullName>
    </recommendedName>
</protein>
<evidence type="ECO:0000256" key="1">
    <source>
        <dbReference type="HAMAP-Rule" id="MF_00095"/>
    </source>
</evidence>
<dbReference type="PANTHER" id="PTHR30545:SF2">
    <property type="entry name" value="SUGAR FERMENTATION STIMULATION PROTEIN A"/>
    <property type="match status" value="1"/>
</dbReference>
<evidence type="ECO:0000259" key="3">
    <source>
        <dbReference type="Pfam" id="PF17746"/>
    </source>
</evidence>
<dbReference type="PANTHER" id="PTHR30545">
    <property type="entry name" value="SUGAR FERMENTATION STIMULATION PROTEIN A"/>
    <property type="match status" value="1"/>
</dbReference>
<evidence type="ECO:0000313" key="5">
    <source>
        <dbReference type="Proteomes" id="UP001595384"/>
    </source>
</evidence>
<dbReference type="EMBL" id="JBHRSE010000006">
    <property type="protein sequence ID" value="MFC3022509.1"/>
    <property type="molecule type" value="Genomic_DNA"/>
</dbReference>
<sequence>MHFSPPLQRATLIQRYKRFLADVVTEEQQSLTMHCANTGAMTGCAEPGSTVWYSTSDNPKRKYPNSWQITETLDGHHIVVNTSLANHLVVEAIHNGAITELQGYDKLATEVRYGQENSRIDILLTDENRAPCYVEVKSVTLLDENNLANAPKDDTIGQGFFPDSVTKRGQKHLRELMEVAKNGSRAVLLYAVLHSGIEKVSPALHIDADYSQLLLMALEAGVEVLCYKAIFSQDEITLVSPLEFMTRIPKTC</sequence>
<comment type="caution">
    <text evidence="4">The sequence shown here is derived from an EMBL/GenBank/DDBJ whole genome shotgun (WGS) entry which is preliminary data.</text>
</comment>
<dbReference type="RefSeq" id="WP_123016825.1">
    <property type="nucleotide sequence ID" value="NZ_AP024911.1"/>
</dbReference>
<dbReference type="HAMAP" id="MF_00095">
    <property type="entry name" value="SfsA"/>
    <property type="match status" value="1"/>
</dbReference>
<keyword evidence="5" id="KW-1185">Reference proteome</keyword>
<proteinExistence type="inferred from homology"/>
<dbReference type="CDD" id="cd22359">
    <property type="entry name" value="SfsA-like_bacterial"/>
    <property type="match status" value="1"/>
</dbReference>
<organism evidence="4 5">
    <name type="scientific">Vibrio zhugei</name>
    <dbReference type="NCBI Taxonomy" id="2479546"/>
    <lineage>
        <taxon>Bacteria</taxon>
        <taxon>Pseudomonadati</taxon>
        <taxon>Pseudomonadota</taxon>
        <taxon>Gammaproteobacteria</taxon>
        <taxon>Vibrionales</taxon>
        <taxon>Vibrionaceae</taxon>
        <taxon>Vibrio</taxon>
    </lineage>
</organism>
<dbReference type="Proteomes" id="UP001595384">
    <property type="component" value="Unassembled WGS sequence"/>
</dbReference>
<feature type="domain" description="Sugar fermentation stimulation protein C-terminal" evidence="2">
    <location>
        <begin position="84"/>
        <end position="234"/>
    </location>
</feature>
<dbReference type="Gene3D" id="3.40.1350.60">
    <property type="match status" value="1"/>
</dbReference>
<dbReference type="Pfam" id="PF03749">
    <property type="entry name" value="SfsA"/>
    <property type="match status" value="1"/>
</dbReference>
<dbReference type="Gene3D" id="2.40.50.580">
    <property type="match status" value="1"/>
</dbReference>
<reference evidence="5" key="1">
    <citation type="journal article" date="2019" name="Int. J. Syst. Evol. Microbiol.">
        <title>The Global Catalogue of Microorganisms (GCM) 10K type strain sequencing project: providing services to taxonomists for standard genome sequencing and annotation.</title>
        <authorList>
            <consortium name="The Broad Institute Genomics Platform"/>
            <consortium name="The Broad Institute Genome Sequencing Center for Infectious Disease"/>
            <person name="Wu L."/>
            <person name="Ma J."/>
        </authorList>
    </citation>
    <scope>NUCLEOTIDE SEQUENCE [LARGE SCALE GENOMIC DNA]</scope>
    <source>
        <strain evidence="5">KCTC 62784</strain>
    </source>
</reference>
<accession>A0ABV7C550</accession>
<dbReference type="InterPro" id="IPR041465">
    <property type="entry name" value="SfsA_N"/>
</dbReference>
<evidence type="ECO:0000259" key="2">
    <source>
        <dbReference type="Pfam" id="PF03749"/>
    </source>
</evidence>
<dbReference type="Pfam" id="PF17746">
    <property type="entry name" value="SfsA_N"/>
    <property type="match status" value="1"/>
</dbReference>
<comment type="similarity">
    <text evidence="1">Belongs to the SfsA family.</text>
</comment>
<gene>
    <name evidence="1 4" type="primary">sfsA</name>
    <name evidence="4" type="ORF">ACFODT_01475</name>
</gene>
<dbReference type="InterPro" id="IPR005224">
    <property type="entry name" value="SfsA"/>
</dbReference>
<dbReference type="NCBIfam" id="TIGR00230">
    <property type="entry name" value="sfsA"/>
    <property type="match status" value="1"/>
</dbReference>
<dbReference type="InterPro" id="IPR040452">
    <property type="entry name" value="SfsA_C"/>
</dbReference>
<name>A0ABV7C550_9VIBR</name>
<feature type="domain" description="SfsA N-terminal OB" evidence="3">
    <location>
        <begin position="13"/>
        <end position="78"/>
    </location>
</feature>
<evidence type="ECO:0000313" key="4">
    <source>
        <dbReference type="EMBL" id="MFC3022509.1"/>
    </source>
</evidence>